<protein>
    <recommendedName>
        <fullName evidence="3">GatB/YqeY domain-containing protein</fullName>
    </recommendedName>
</protein>
<dbReference type="AlphaFoldDB" id="E6VLB8"/>
<dbReference type="InterPro" id="IPR023168">
    <property type="entry name" value="GatB_Yqey_C_2"/>
</dbReference>
<dbReference type="HOGENOM" id="CLU_079430_2_2_5"/>
<dbReference type="Pfam" id="PF09424">
    <property type="entry name" value="YqeY"/>
    <property type="match status" value="1"/>
</dbReference>
<dbReference type="Proteomes" id="UP000001402">
    <property type="component" value="Chromosome"/>
</dbReference>
<dbReference type="Gene3D" id="1.10.1510.10">
    <property type="entry name" value="Uncharacterised protein YqeY/AIM41 PF09424, N-terminal domain"/>
    <property type="match status" value="1"/>
</dbReference>
<evidence type="ECO:0008006" key="3">
    <source>
        <dbReference type="Google" id="ProtNLM"/>
    </source>
</evidence>
<dbReference type="InterPro" id="IPR019004">
    <property type="entry name" value="YqeY/Aim41"/>
</dbReference>
<dbReference type="OrthoDB" id="9788127at2"/>
<dbReference type="EMBL" id="CP002418">
    <property type="protein sequence ID" value="ADU45722.1"/>
    <property type="molecule type" value="Genomic_DNA"/>
</dbReference>
<gene>
    <name evidence="1" type="ordered locus">Rpdx1_4168</name>
</gene>
<evidence type="ECO:0000313" key="2">
    <source>
        <dbReference type="Proteomes" id="UP000001402"/>
    </source>
</evidence>
<reference evidence="1" key="1">
    <citation type="submission" date="2010-12" db="EMBL/GenBank/DDBJ databases">
        <title>Complete sequence of Rhodopseudomonas palustris DX-1.</title>
        <authorList>
            <consortium name="US DOE Joint Genome Institute"/>
            <person name="Lucas S."/>
            <person name="Copeland A."/>
            <person name="Lapidus A."/>
            <person name="Cheng J.-F."/>
            <person name="Goodwin L."/>
            <person name="Pitluck S."/>
            <person name="Misra M."/>
            <person name="Chertkov O."/>
            <person name="Detter J.C."/>
            <person name="Han C."/>
            <person name="Tapia R."/>
            <person name="Land M."/>
            <person name="Hauser L."/>
            <person name="Kyrpides N."/>
            <person name="Ivanova N."/>
            <person name="Ovchinnikova G."/>
            <person name="Logan B."/>
            <person name="Oda Y."/>
            <person name="Harwood C."/>
            <person name="Woyke T."/>
        </authorList>
    </citation>
    <scope>NUCLEOTIDE SEQUENCE [LARGE SCALE GENOMIC DNA]</scope>
    <source>
        <strain evidence="1">DX-1</strain>
    </source>
</reference>
<evidence type="ECO:0000313" key="1">
    <source>
        <dbReference type="EMBL" id="ADU45722.1"/>
    </source>
</evidence>
<name>E6VLB8_RHOPX</name>
<dbReference type="InterPro" id="IPR042184">
    <property type="entry name" value="YqeY/Aim41_N"/>
</dbReference>
<dbReference type="InterPro" id="IPR003789">
    <property type="entry name" value="Asn/Gln_tRNA_amidoTrase-B-like"/>
</dbReference>
<dbReference type="BioCyc" id="RPAL652103:RPDX1_RS20580-MONOMER"/>
<organism evidence="1 2">
    <name type="scientific">Rhodopseudomonas palustris (strain DX-1)</name>
    <dbReference type="NCBI Taxonomy" id="652103"/>
    <lineage>
        <taxon>Bacteria</taxon>
        <taxon>Pseudomonadati</taxon>
        <taxon>Pseudomonadota</taxon>
        <taxon>Alphaproteobacteria</taxon>
        <taxon>Hyphomicrobiales</taxon>
        <taxon>Nitrobacteraceae</taxon>
        <taxon>Rhodopseudomonas</taxon>
    </lineage>
</organism>
<dbReference type="Gene3D" id="1.10.10.410">
    <property type="match status" value="1"/>
</dbReference>
<dbReference type="STRING" id="652103.Rpdx1_4168"/>
<sequence>MLRDDINTAVKEAMKAKDERKLSTLRMVNSTIKNADIEARGQGKPPLSDGDLLSLLQKMIKQRQESVALYDQGGRAELAEQERAEIAVIQAYLPQQMSEDEMKAAIAATITETGAAGIKDMGKVIGALKAKYAGQMDFGKASGMVKAALTG</sequence>
<dbReference type="SUPFAM" id="SSF89095">
    <property type="entry name" value="GatB/YqeY motif"/>
    <property type="match status" value="1"/>
</dbReference>
<dbReference type="PANTHER" id="PTHR28055:SF1">
    <property type="entry name" value="ALTERED INHERITANCE OF MITOCHONDRIA PROTEIN 41, MITOCHONDRIAL"/>
    <property type="match status" value="1"/>
</dbReference>
<dbReference type="KEGG" id="rpx:Rpdx1_4168"/>
<accession>E6VLB8</accession>
<dbReference type="PANTHER" id="PTHR28055">
    <property type="entry name" value="ALTERED INHERITANCE OF MITOCHONDRIA PROTEIN 41, MITOCHONDRIAL"/>
    <property type="match status" value="1"/>
</dbReference>
<proteinExistence type="predicted"/>
<dbReference type="eggNOG" id="COG1610">
    <property type="taxonomic scope" value="Bacteria"/>
</dbReference>
<dbReference type="GO" id="GO:0016884">
    <property type="term" value="F:carbon-nitrogen ligase activity, with glutamine as amido-N-donor"/>
    <property type="evidence" value="ECO:0007669"/>
    <property type="project" value="InterPro"/>
</dbReference>